<feature type="coiled-coil region" evidence="1">
    <location>
        <begin position="687"/>
        <end position="769"/>
    </location>
</feature>
<gene>
    <name evidence="3" type="ORF">RhiirA4_439393</name>
</gene>
<feature type="transmembrane region" description="Helical" evidence="2">
    <location>
        <begin position="993"/>
        <end position="1014"/>
    </location>
</feature>
<evidence type="ECO:0000256" key="2">
    <source>
        <dbReference type="SAM" id="Phobius"/>
    </source>
</evidence>
<accession>A0A2I1FVQ3</accession>
<evidence type="ECO:0000256" key="1">
    <source>
        <dbReference type="SAM" id="Coils"/>
    </source>
</evidence>
<feature type="coiled-coil region" evidence="1">
    <location>
        <begin position="829"/>
        <end position="881"/>
    </location>
</feature>
<name>A0A2I1FVQ3_9GLOM</name>
<keyword evidence="2" id="KW-1133">Transmembrane helix</keyword>
<sequence length="1075" mass="123320">MNIKNFDDGTIVIRIAHDVNYTTPPRTCFEESFSIRTIYPDGTIKEFDISLDIQPFNFCILPKIKFYPIKRNLLFVTFVVAADVNNPYSYDDWGLIVDLDGVIHNKSKLGSSFVNPNTNEWSPDQDSTITLNVHRDDGFLRTTPITNSTGDENNAIQLLGETIIEYPTGHPIGTVATTNGGYAIIYPNITMSTIPFSPQMKLYGIFLEYGKNIIQEPVILYQTRAPILEVTLINCDFAYIGVGQTCILTLNTAQGQNTLVKVDFLSTGTAYDVKAFQSPGGVNYNIKSLRYGGYFLYYTQPIVNDATRLNLYGFILDTNGIQYSWGLPYPTLTNSEADITILPNNTLIIPQPEVGQSWSLISIDLSRIEGGRDNGFENLQINATIPEVNAIIDPSETKIFTIKYYDQVDLSPNYNITILQDDGTGNGIIRQITSISNNNGEFVRYIDDFTIEITVIDSTFNQPNAKYYVLIDNGFVKNRNYQEPIIGIQNSGWSFITKNESVSSKSNLKEKIKEMIDSSINGKVRLTSDGTTYFKSFKHDKLKRKEFFDNLTSELAKAVPVGSERITTNERYEIDTSVSPEQYILAINIKKAKNKDEKSVNSIAEDLDTLIKNKLITVIGSGEYSNYLDHEYGYKILRFAFVIVLNELTRFDSNDFAKLLKKVELLDSYDDLLEKGSDHKEKLQIVNNEITMVLKKAKVELKKVKDDLNEFKGITKKLKDANDLISKLESQEEIKLKEVKSIIKILQQVKKLLEKIEQVENFTKELKEVIKFTEDLIKLIERIKLKEKLKEINIEEFNALMKEFKKFSELEEILKKVKELDFIKTNKYIKELGIKNEEKISNKRELKEELKDIISCMESIQVKLSQNNEDYVENREEQKKKHRYCSNVWEESKEQIYKIKDIIENVLKKIKGDQPIKQYRKFSKWLKDNKDNQIIVVIFTILAGVNILHLELLGSMLQIQTCRLNWLKSKVPSRIRDLNFNANLSYAAKRKIFFGNITNIFINDLAEIFIQNFYLSRVVSAGYTPIYIILYSFLHLINNLRCIYKYMSEQGNSWAGSFGIIVGRIFPCTKSVDNN</sequence>
<feature type="transmembrane region" description="Helical" evidence="2">
    <location>
        <begin position="1020"/>
        <end position="1037"/>
    </location>
</feature>
<keyword evidence="2" id="KW-0472">Membrane</keyword>
<dbReference type="VEuPathDB" id="FungiDB:FUN_020414"/>
<keyword evidence="1" id="KW-0175">Coiled coil</keyword>
<keyword evidence="4" id="KW-1185">Reference proteome</keyword>
<dbReference type="VEuPathDB" id="FungiDB:RhiirFUN_000760"/>
<dbReference type="VEuPathDB" id="FungiDB:RhiirA1_459879"/>
<organism evidence="3 4">
    <name type="scientific">Rhizophagus irregularis</name>
    <dbReference type="NCBI Taxonomy" id="588596"/>
    <lineage>
        <taxon>Eukaryota</taxon>
        <taxon>Fungi</taxon>
        <taxon>Fungi incertae sedis</taxon>
        <taxon>Mucoromycota</taxon>
        <taxon>Glomeromycotina</taxon>
        <taxon>Glomeromycetes</taxon>
        <taxon>Glomerales</taxon>
        <taxon>Glomeraceae</taxon>
        <taxon>Rhizophagus</taxon>
    </lineage>
</organism>
<proteinExistence type="predicted"/>
<evidence type="ECO:0000313" key="4">
    <source>
        <dbReference type="Proteomes" id="UP000234323"/>
    </source>
</evidence>
<dbReference type="AlphaFoldDB" id="A0A2I1FVQ3"/>
<dbReference type="Proteomes" id="UP000234323">
    <property type="component" value="Unassembled WGS sequence"/>
</dbReference>
<evidence type="ECO:0000313" key="3">
    <source>
        <dbReference type="EMBL" id="PKY38450.1"/>
    </source>
</evidence>
<dbReference type="VEuPathDB" id="FungiDB:RhiirA1_441775"/>
<dbReference type="VEuPathDB" id="FungiDB:RhiirFUN_006342"/>
<protein>
    <submittedName>
        <fullName evidence="3">Uncharacterized protein</fullName>
    </submittedName>
</protein>
<feature type="transmembrane region" description="Helical" evidence="2">
    <location>
        <begin position="934"/>
        <end position="953"/>
    </location>
</feature>
<dbReference type="EMBL" id="LLXI01000028">
    <property type="protein sequence ID" value="PKY38450.1"/>
    <property type="molecule type" value="Genomic_DNA"/>
</dbReference>
<keyword evidence="2" id="KW-0812">Transmembrane</keyword>
<dbReference type="VEuPathDB" id="FungiDB:FUN_020412"/>
<comment type="caution">
    <text evidence="3">The sequence shown here is derived from an EMBL/GenBank/DDBJ whole genome shotgun (WGS) entry which is preliminary data.</text>
</comment>
<reference evidence="3 4" key="1">
    <citation type="submission" date="2015-10" db="EMBL/GenBank/DDBJ databases">
        <title>Genome analyses suggest a sexual origin of heterokaryosis in a supposedly ancient asexual fungus.</title>
        <authorList>
            <person name="Ropars J."/>
            <person name="Sedzielewska K."/>
            <person name="Noel J."/>
            <person name="Charron P."/>
            <person name="Farinelli L."/>
            <person name="Marton T."/>
            <person name="Kruger M."/>
            <person name="Pelin A."/>
            <person name="Brachmann A."/>
            <person name="Corradi N."/>
        </authorList>
    </citation>
    <scope>NUCLEOTIDE SEQUENCE [LARGE SCALE GENOMIC DNA]</scope>
    <source>
        <strain evidence="3 4">A4</strain>
    </source>
</reference>